<keyword evidence="2" id="KW-0285">Flavoprotein</keyword>
<comment type="caution">
    <text evidence="7">The sequence shown here is derived from an EMBL/GenBank/DDBJ whole genome shotgun (WGS) entry which is preliminary data.</text>
</comment>
<keyword evidence="5" id="KW-0560">Oxidoreductase</keyword>
<dbReference type="Proteomes" id="UP001211907">
    <property type="component" value="Unassembled WGS sequence"/>
</dbReference>
<dbReference type="InterPro" id="IPR044152">
    <property type="entry name" value="YqjM-like"/>
</dbReference>
<dbReference type="Gene3D" id="3.20.20.70">
    <property type="entry name" value="Aldolase class I"/>
    <property type="match status" value="1"/>
</dbReference>
<evidence type="ECO:0000259" key="6">
    <source>
        <dbReference type="Pfam" id="PF00724"/>
    </source>
</evidence>
<proteinExistence type="predicted"/>
<organism evidence="7 8">
    <name type="scientific">Physocladia obscura</name>
    <dbReference type="NCBI Taxonomy" id="109957"/>
    <lineage>
        <taxon>Eukaryota</taxon>
        <taxon>Fungi</taxon>
        <taxon>Fungi incertae sedis</taxon>
        <taxon>Chytridiomycota</taxon>
        <taxon>Chytridiomycota incertae sedis</taxon>
        <taxon>Chytridiomycetes</taxon>
        <taxon>Chytridiales</taxon>
        <taxon>Chytriomycetaceae</taxon>
        <taxon>Physocladia</taxon>
    </lineage>
</organism>
<dbReference type="CDD" id="cd02932">
    <property type="entry name" value="OYE_YqiM_FMN"/>
    <property type="match status" value="1"/>
</dbReference>
<name>A0AAD5T789_9FUNG</name>
<dbReference type="PANTHER" id="PTHR43303">
    <property type="entry name" value="NADPH DEHYDROGENASE C23G7.10C-RELATED"/>
    <property type="match status" value="1"/>
</dbReference>
<gene>
    <name evidence="7" type="ORF">HK100_004035</name>
</gene>
<dbReference type="Pfam" id="PF00724">
    <property type="entry name" value="Oxidored_FMN"/>
    <property type="match status" value="1"/>
</dbReference>
<dbReference type="GO" id="GO:0010181">
    <property type="term" value="F:FMN binding"/>
    <property type="evidence" value="ECO:0007669"/>
    <property type="project" value="InterPro"/>
</dbReference>
<evidence type="ECO:0000256" key="1">
    <source>
        <dbReference type="ARBA" id="ARBA00001917"/>
    </source>
</evidence>
<dbReference type="AlphaFoldDB" id="A0AAD5T789"/>
<evidence type="ECO:0000256" key="2">
    <source>
        <dbReference type="ARBA" id="ARBA00022630"/>
    </source>
</evidence>
<evidence type="ECO:0000313" key="8">
    <source>
        <dbReference type="Proteomes" id="UP001211907"/>
    </source>
</evidence>
<evidence type="ECO:0000313" key="7">
    <source>
        <dbReference type="EMBL" id="KAJ3133822.1"/>
    </source>
</evidence>
<evidence type="ECO:0000256" key="5">
    <source>
        <dbReference type="ARBA" id="ARBA00023002"/>
    </source>
</evidence>
<keyword evidence="3" id="KW-0288">FMN</keyword>
<keyword evidence="8" id="KW-1185">Reference proteome</keyword>
<evidence type="ECO:0000256" key="3">
    <source>
        <dbReference type="ARBA" id="ARBA00022643"/>
    </source>
</evidence>
<evidence type="ECO:0000256" key="4">
    <source>
        <dbReference type="ARBA" id="ARBA00022857"/>
    </source>
</evidence>
<keyword evidence="4" id="KW-0521">NADP</keyword>
<dbReference type="InterPro" id="IPR013785">
    <property type="entry name" value="Aldolase_TIM"/>
</dbReference>
<dbReference type="GO" id="GO:0050661">
    <property type="term" value="F:NADP binding"/>
    <property type="evidence" value="ECO:0007669"/>
    <property type="project" value="InterPro"/>
</dbReference>
<dbReference type="SUPFAM" id="SSF51395">
    <property type="entry name" value="FMN-linked oxidoreductases"/>
    <property type="match status" value="1"/>
</dbReference>
<protein>
    <recommendedName>
        <fullName evidence="6">NADH:flavin oxidoreductase/NADH oxidase N-terminal domain-containing protein</fullName>
    </recommendedName>
</protein>
<dbReference type="EMBL" id="JADGJH010000205">
    <property type="protein sequence ID" value="KAJ3133822.1"/>
    <property type="molecule type" value="Genomic_DNA"/>
</dbReference>
<dbReference type="PANTHER" id="PTHR43303:SF4">
    <property type="entry name" value="NADPH DEHYDROGENASE C23G7.10C-RELATED"/>
    <property type="match status" value="1"/>
</dbReference>
<dbReference type="GO" id="GO:0003959">
    <property type="term" value="F:NADPH dehydrogenase activity"/>
    <property type="evidence" value="ECO:0007669"/>
    <property type="project" value="InterPro"/>
</dbReference>
<reference evidence="7" key="1">
    <citation type="submission" date="2020-05" db="EMBL/GenBank/DDBJ databases">
        <title>Phylogenomic resolution of chytrid fungi.</title>
        <authorList>
            <person name="Stajich J.E."/>
            <person name="Amses K."/>
            <person name="Simmons R."/>
            <person name="Seto K."/>
            <person name="Myers J."/>
            <person name="Bonds A."/>
            <person name="Quandt C.A."/>
            <person name="Barry K."/>
            <person name="Liu P."/>
            <person name="Grigoriev I."/>
            <person name="Longcore J.E."/>
            <person name="James T.Y."/>
        </authorList>
    </citation>
    <scope>NUCLEOTIDE SEQUENCE</scope>
    <source>
        <strain evidence="7">JEL0513</strain>
    </source>
</reference>
<feature type="domain" description="NADH:flavin oxidoreductase/NADH oxidase N-terminal" evidence="6">
    <location>
        <begin position="37"/>
        <end position="376"/>
    </location>
</feature>
<dbReference type="InterPro" id="IPR001155">
    <property type="entry name" value="OxRdtase_FMN_N"/>
</dbReference>
<comment type="cofactor">
    <cofactor evidence="1">
        <name>FMN</name>
        <dbReference type="ChEBI" id="CHEBI:58210"/>
    </cofactor>
</comment>
<sequence>MHPFPTTKISAYNAGRLGANSGGPAATTLNQHSTSPLFLPFRLRSLEFKNRVGVSPMCQYSAVDGFPNAWHFGHLSQFAIKGAGLIIVEATGVTPNARITPNCLGLWSQAHANAFKPIVEFIKSQGAVAAIQLGHAGRKASTLAPFVTNNNYNSVASTEQNGWPGNVVGPSPVKQAPTTADVKELSVPEIRQIVKDFENSARLALDAGFDVVELHGAHGYLIHSFLSSLSNFRNDEYGGSLENRMRFPIEIAKAVRAIWPADKPLFFRLSVSDWSDEPAGLTAADSVHIARALKAVGVDLVDCSSGGIVTAPVNPAVFFEPGYNVGFAEQLRVEAGVATAAVGNITDAVQAEEILRNGKADIVLLAREFLRNSAWVLDSAAKVGAEVEWPVQYRRAKPRE</sequence>
<accession>A0AAD5T789</accession>